<evidence type="ECO:0000313" key="2">
    <source>
        <dbReference type="EMBL" id="RNA28375.1"/>
    </source>
</evidence>
<gene>
    <name evidence="2" type="ORF">BpHYR1_047065</name>
</gene>
<comment type="caution">
    <text evidence="2">The sequence shown here is derived from an EMBL/GenBank/DDBJ whole genome shotgun (WGS) entry which is preliminary data.</text>
</comment>
<feature type="transmembrane region" description="Helical" evidence="1">
    <location>
        <begin position="40"/>
        <end position="62"/>
    </location>
</feature>
<keyword evidence="1" id="KW-1133">Transmembrane helix</keyword>
<proteinExistence type="predicted"/>
<dbReference type="Proteomes" id="UP000276133">
    <property type="component" value="Unassembled WGS sequence"/>
</dbReference>
<dbReference type="AlphaFoldDB" id="A0A3M7RYF1"/>
<reference evidence="2 3" key="1">
    <citation type="journal article" date="2018" name="Sci. Rep.">
        <title>Genomic signatures of local adaptation to the degree of environmental predictability in rotifers.</title>
        <authorList>
            <person name="Franch-Gras L."/>
            <person name="Hahn C."/>
            <person name="Garcia-Roger E.M."/>
            <person name="Carmona M.J."/>
            <person name="Serra M."/>
            <person name="Gomez A."/>
        </authorList>
    </citation>
    <scope>NUCLEOTIDE SEQUENCE [LARGE SCALE GENOMIC DNA]</scope>
    <source>
        <strain evidence="2">HYR1</strain>
    </source>
</reference>
<keyword evidence="3" id="KW-1185">Reference proteome</keyword>
<accession>A0A3M7RYF1</accession>
<keyword evidence="1" id="KW-0472">Membrane</keyword>
<protein>
    <submittedName>
        <fullName evidence="2">Uncharacterized protein</fullName>
    </submittedName>
</protein>
<dbReference type="EMBL" id="REGN01002401">
    <property type="protein sequence ID" value="RNA28375.1"/>
    <property type="molecule type" value="Genomic_DNA"/>
</dbReference>
<evidence type="ECO:0000313" key="3">
    <source>
        <dbReference type="Proteomes" id="UP000276133"/>
    </source>
</evidence>
<keyword evidence="1" id="KW-0812">Transmembrane</keyword>
<name>A0A3M7RYF1_BRAPC</name>
<sequence>MECDVNKVEFTCVIWKYGLLCGISVIRSFHFFRAYYKDNWFIWGYLFISGTIFGTLKLFSLYDEIFITFKKSIFFNGFIA</sequence>
<organism evidence="2 3">
    <name type="scientific">Brachionus plicatilis</name>
    <name type="common">Marine rotifer</name>
    <name type="synonym">Brachionus muelleri</name>
    <dbReference type="NCBI Taxonomy" id="10195"/>
    <lineage>
        <taxon>Eukaryota</taxon>
        <taxon>Metazoa</taxon>
        <taxon>Spiralia</taxon>
        <taxon>Gnathifera</taxon>
        <taxon>Rotifera</taxon>
        <taxon>Eurotatoria</taxon>
        <taxon>Monogononta</taxon>
        <taxon>Pseudotrocha</taxon>
        <taxon>Ploima</taxon>
        <taxon>Brachionidae</taxon>
        <taxon>Brachionus</taxon>
    </lineage>
</organism>
<evidence type="ECO:0000256" key="1">
    <source>
        <dbReference type="SAM" id="Phobius"/>
    </source>
</evidence>